<accession>A0ABW0RWX6</accession>
<keyword evidence="1" id="KW-1133">Transmembrane helix</keyword>
<dbReference type="RefSeq" id="WP_379768473.1">
    <property type="nucleotide sequence ID" value="NZ_JBHSMZ010000004.1"/>
</dbReference>
<comment type="caution">
    <text evidence="2">The sequence shown here is derived from an EMBL/GenBank/DDBJ whole genome shotgun (WGS) entry which is preliminary data.</text>
</comment>
<evidence type="ECO:0000313" key="2">
    <source>
        <dbReference type="EMBL" id="MFC5548090.1"/>
    </source>
</evidence>
<keyword evidence="1" id="KW-0472">Membrane</keyword>
<feature type="transmembrane region" description="Helical" evidence="1">
    <location>
        <begin position="193"/>
        <end position="219"/>
    </location>
</feature>
<feature type="transmembrane region" description="Helical" evidence="1">
    <location>
        <begin position="293"/>
        <end position="321"/>
    </location>
</feature>
<dbReference type="Proteomes" id="UP001596086">
    <property type="component" value="Unassembled WGS sequence"/>
</dbReference>
<feature type="transmembrane region" description="Helical" evidence="1">
    <location>
        <begin position="170"/>
        <end position="187"/>
    </location>
</feature>
<protein>
    <submittedName>
        <fullName evidence="2">Uncharacterized protein</fullName>
    </submittedName>
</protein>
<keyword evidence="3" id="KW-1185">Reference proteome</keyword>
<reference evidence="3" key="1">
    <citation type="journal article" date="2019" name="Int. J. Syst. Evol. Microbiol.">
        <title>The Global Catalogue of Microorganisms (GCM) 10K type strain sequencing project: providing services to taxonomists for standard genome sequencing and annotation.</title>
        <authorList>
            <consortium name="The Broad Institute Genomics Platform"/>
            <consortium name="The Broad Institute Genome Sequencing Center for Infectious Disease"/>
            <person name="Wu L."/>
            <person name="Ma J."/>
        </authorList>
    </citation>
    <scope>NUCLEOTIDE SEQUENCE [LARGE SCALE GENOMIC DNA]</scope>
    <source>
        <strain evidence="3">CGMCC 4.5798</strain>
    </source>
</reference>
<organism evidence="2 3">
    <name type="scientific">Massilia aerilata</name>
    <dbReference type="NCBI Taxonomy" id="453817"/>
    <lineage>
        <taxon>Bacteria</taxon>
        <taxon>Pseudomonadati</taxon>
        <taxon>Pseudomonadota</taxon>
        <taxon>Betaproteobacteria</taxon>
        <taxon>Burkholderiales</taxon>
        <taxon>Oxalobacteraceae</taxon>
        <taxon>Telluria group</taxon>
        <taxon>Massilia</taxon>
    </lineage>
</organism>
<feature type="transmembrane region" description="Helical" evidence="1">
    <location>
        <begin position="358"/>
        <end position="377"/>
    </location>
</feature>
<dbReference type="EMBL" id="JBHSMZ010000004">
    <property type="protein sequence ID" value="MFC5548090.1"/>
    <property type="molecule type" value="Genomic_DNA"/>
</dbReference>
<evidence type="ECO:0000313" key="3">
    <source>
        <dbReference type="Proteomes" id="UP001596086"/>
    </source>
</evidence>
<feature type="transmembrane region" description="Helical" evidence="1">
    <location>
        <begin position="327"/>
        <end position="346"/>
    </location>
</feature>
<name>A0ABW0RWX6_9BURK</name>
<gene>
    <name evidence="2" type="ORF">ACFPO9_06140</name>
</gene>
<feature type="transmembrane region" description="Helical" evidence="1">
    <location>
        <begin position="383"/>
        <end position="400"/>
    </location>
</feature>
<feature type="transmembrane region" description="Helical" evidence="1">
    <location>
        <begin position="144"/>
        <end position="163"/>
    </location>
</feature>
<evidence type="ECO:0000256" key="1">
    <source>
        <dbReference type="SAM" id="Phobius"/>
    </source>
</evidence>
<feature type="transmembrane region" description="Helical" evidence="1">
    <location>
        <begin position="254"/>
        <end position="281"/>
    </location>
</feature>
<keyword evidence="1" id="KW-0812">Transmembrane</keyword>
<feature type="transmembrane region" description="Helical" evidence="1">
    <location>
        <begin position="20"/>
        <end position="40"/>
    </location>
</feature>
<proteinExistence type="predicted"/>
<feature type="transmembrane region" description="Helical" evidence="1">
    <location>
        <begin position="119"/>
        <end position="138"/>
    </location>
</feature>
<sequence>MFKTLDKQFRQSPVFDRPSLAGRLGFGLSLFAVLLLLFCLRPQNKVGDYLEYGAMTIAIASHGTPAIRLSDVQEAQRLNPEPRISAQYAELEKGIRKNADTPFPAFYHGRDGSYYSIHFFAYSALAAIPFAAFKALGIPPFKCYQFVNLAFIFILGLACFEFFRSKQRAALALGLFAFCGGLLYWDWSSPEAMTAAALLTGLLLYFSGAPIAGGVLAGLASMQNPPLVFFAGFAPFLAYAYKRTMPSAREAVSLAIVALLFSLPVLFNLAKFGVPSLLAAATTETRLISGIRLYSLFFDLNQGMVIGVPALFAALAAILLFGKPMPIRLLACGAVLFSLALALPALTAQNWNSGAAGMMRYAFWAAMPILFACLLYARDHKVPTSLILALILVQAGVSWMERRYSHVEFSPAARYVLAHFPAAYNPPIEIFSERLRNQEAFTPRDSVLTYTVGGQVKKIAINLENKQTGLTLCGKNRELAPDTRFTSADDGWSYLNGAPVCNPMLTEDAAYGARDFADAAALKFTQGWGSVEFGGANWDGIWTVAPVARFELTPPSNLPYKTLSIHGQYVAPGMETEVSVNGVHLGRFALDRGLPIPVKGALRNHEGRSIVELRNVPIKNPAPASGDPRQLGFFVTKIVLRGAQP</sequence>